<evidence type="ECO:0000256" key="4">
    <source>
        <dbReference type="ARBA" id="ARBA00022692"/>
    </source>
</evidence>
<dbReference type="GO" id="GO:0005886">
    <property type="term" value="C:plasma membrane"/>
    <property type="evidence" value="ECO:0007669"/>
    <property type="project" value="UniProtKB-SubCell"/>
</dbReference>
<feature type="transmembrane region" description="Helical" evidence="7">
    <location>
        <begin position="241"/>
        <end position="264"/>
    </location>
</feature>
<dbReference type="InterPro" id="IPR011701">
    <property type="entry name" value="MFS"/>
</dbReference>
<gene>
    <name evidence="9" type="ORF">BXY45_103161</name>
</gene>
<comment type="subcellular location">
    <subcellularLocation>
        <location evidence="1">Cell membrane</location>
        <topology evidence="1">Multi-pass membrane protein</topology>
    </subcellularLocation>
</comment>
<dbReference type="Pfam" id="PF07690">
    <property type="entry name" value="MFS_1"/>
    <property type="match status" value="1"/>
</dbReference>
<evidence type="ECO:0000256" key="7">
    <source>
        <dbReference type="SAM" id="Phobius"/>
    </source>
</evidence>
<keyword evidence="6 7" id="KW-0472">Membrane</keyword>
<dbReference type="SUPFAM" id="SSF103473">
    <property type="entry name" value="MFS general substrate transporter"/>
    <property type="match status" value="1"/>
</dbReference>
<dbReference type="GO" id="GO:0022857">
    <property type="term" value="F:transmembrane transporter activity"/>
    <property type="evidence" value="ECO:0007669"/>
    <property type="project" value="InterPro"/>
</dbReference>
<dbReference type="InterPro" id="IPR020846">
    <property type="entry name" value="MFS_dom"/>
</dbReference>
<feature type="transmembrane region" description="Helical" evidence="7">
    <location>
        <begin position="60"/>
        <end position="83"/>
    </location>
</feature>
<feature type="transmembrane region" description="Helical" evidence="7">
    <location>
        <begin position="127"/>
        <end position="148"/>
    </location>
</feature>
<dbReference type="InterPro" id="IPR005829">
    <property type="entry name" value="Sugar_transporter_CS"/>
</dbReference>
<evidence type="ECO:0000256" key="1">
    <source>
        <dbReference type="ARBA" id="ARBA00004651"/>
    </source>
</evidence>
<protein>
    <submittedName>
        <fullName evidence="9">MFS transporter</fullName>
    </submittedName>
</protein>
<evidence type="ECO:0000259" key="8">
    <source>
        <dbReference type="PROSITE" id="PS50850"/>
    </source>
</evidence>
<dbReference type="EMBL" id="QGDQ01000003">
    <property type="protein sequence ID" value="PWJ55489.1"/>
    <property type="molecule type" value="Genomic_DNA"/>
</dbReference>
<feature type="transmembrane region" description="Helical" evidence="7">
    <location>
        <begin position="276"/>
        <end position="295"/>
    </location>
</feature>
<sequence length="390" mass="39062">MFACAWGGNHFTPLLLLYRQAEGYSAVVVDLFFGVYVLGLVPGFLLAGPLSDLLGRKRPTVVAVVVGMAASAVLAAGAGGVVLMCAGRFLAGLSVAAAMVVGTSWVKELSAPPFEDGADPARRARRAALTLTAGFGAGAGVSGVLAQWGPVPTVLPYAVQSLLALVALVPLLTAPETRPPLVRPVGQALSAAALLADLRIPPRARRRFVGVVLPAAPWVFGAAALAYAVTPALVVGRVGGLAVANAALLCVVGLAVGALVQPWVPRLSVLTGGRQLLVGLGAAVVGTLLCALVAARPSVPLALLASAVLGVAYGVVLVAGLVEVQAVATPRDLGALTGWYYSATYLGFLLPEALSLAAPFALAPVLLLGVAALALVSAGLAAAGLRRPAA</sequence>
<keyword evidence="10" id="KW-1185">Reference proteome</keyword>
<dbReference type="PANTHER" id="PTHR23517">
    <property type="entry name" value="RESISTANCE PROTEIN MDTM, PUTATIVE-RELATED-RELATED"/>
    <property type="match status" value="1"/>
</dbReference>
<proteinExistence type="predicted"/>
<evidence type="ECO:0000256" key="6">
    <source>
        <dbReference type="ARBA" id="ARBA00023136"/>
    </source>
</evidence>
<reference evidence="9 10" key="1">
    <citation type="submission" date="2018-03" db="EMBL/GenBank/DDBJ databases">
        <title>Genomic Encyclopedia of Archaeal and Bacterial Type Strains, Phase II (KMG-II): from individual species to whole genera.</title>
        <authorList>
            <person name="Goeker M."/>
        </authorList>
    </citation>
    <scope>NUCLEOTIDE SEQUENCE [LARGE SCALE GENOMIC DNA]</scope>
    <source>
        <strain evidence="9 10">DSM 44889</strain>
    </source>
</reference>
<evidence type="ECO:0000313" key="9">
    <source>
        <dbReference type="EMBL" id="PWJ55489.1"/>
    </source>
</evidence>
<feature type="transmembrane region" description="Helical" evidence="7">
    <location>
        <begin position="356"/>
        <end position="385"/>
    </location>
</feature>
<dbReference type="RefSeq" id="WP_170131307.1">
    <property type="nucleotide sequence ID" value="NZ_QGDQ01000003.1"/>
</dbReference>
<keyword evidence="2" id="KW-0813">Transport</keyword>
<feature type="transmembrane region" description="Helical" evidence="7">
    <location>
        <begin position="154"/>
        <end position="174"/>
    </location>
</feature>
<dbReference type="PROSITE" id="PS50850">
    <property type="entry name" value="MFS"/>
    <property type="match status" value="1"/>
</dbReference>
<keyword evidence="4 7" id="KW-0812">Transmembrane</keyword>
<accession>A0A316ADK1</accession>
<keyword evidence="5 7" id="KW-1133">Transmembrane helix</keyword>
<evidence type="ECO:0000256" key="2">
    <source>
        <dbReference type="ARBA" id="ARBA00022448"/>
    </source>
</evidence>
<dbReference type="AlphaFoldDB" id="A0A316ADK1"/>
<evidence type="ECO:0000313" key="10">
    <source>
        <dbReference type="Proteomes" id="UP000245469"/>
    </source>
</evidence>
<dbReference type="InterPro" id="IPR050171">
    <property type="entry name" value="MFS_Transporters"/>
</dbReference>
<dbReference type="Gene3D" id="1.20.1250.20">
    <property type="entry name" value="MFS general substrate transporter like domains"/>
    <property type="match status" value="1"/>
</dbReference>
<dbReference type="PANTHER" id="PTHR23517:SF3">
    <property type="entry name" value="INTEGRAL MEMBRANE TRANSPORT PROTEIN"/>
    <property type="match status" value="1"/>
</dbReference>
<comment type="caution">
    <text evidence="9">The sequence shown here is derived from an EMBL/GenBank/DDBJ whole genome shotgun (WGS) entry which is preliminary data.</text>
</comment>
<feature type="transmembrane region" description="Helical" evidence="7">
    <location>
        <begin position="24"/>
        <end position="48"/>
    </location>
</feature>
<dbReference type="PROSITE" id="PS00216">
    <property type="entry name" value="SUGAR_TRANSPORT_1"/>
    <property type="match status" value="1"/>
</dbReference>
<feature type="transmembrane region" description="Helical" evidence="7">
    <location>
        <begin position="301"/>
        <end position="321"/>
    </location>
</feature>
<keyword evidence="3" id="KW-1003">Cell membrane</keyword>
<name>A0A316ADK1_9ACTN</name>
<organism evidence="9 10">
    <name type="scientific">Quadrisphaera granulorum</name>
    <dbReference type="NCBI Taxonomy" id="317664"/>
    <lineage>
        <taxon>Bacteria</taxon>
        <taxon>Bacillati</taxon>
        <taxon>Actinomycetota</taxon>
        <taxon>Actinomycetes</taxon>
        <taxon>Kineosporiales</taxon>
        <taxon>Kineosporiaceae</taxon>
        <taxon>Quadrisphaera</taxon>
    </lineage>
</organism>
<evidence type="ECO:0000256" key="5">
    <source>
        <dbReference type="ARBA" id="ARBA00022989"/>
    </source>
</evidence>
<feature type="transmembrane region" description="Helical" evidence="7">
    <location>
        <begin position="89"/>
        <end position="106"/>
    </location>
</feature>
<feature type="transmembrane region" description="Helical" evidence="7">
    <location>
        <begin position="208"/>
        <end position="229"/>
    </location>
</feature>
<evidence type="ECO:0000256" key="3">
    <source>
        <dbReference type="ARBA" id="ARBA00022475"/>
    </source>
</evidence>
<dbReference type="Proteomes" id="UP000245469">
    <property type="component" value="Unassembled WGS sequence"/>
</dbReference>
<feature type="transmembrane region" description="Helical" evidence="7">
    <location>
        <begin position="333"/>
        <end position="350"/>
    </location>
</feature>
<feature type="domain" description="Major facilitator superfamily (MFS) profile" evidence="8">
    <location>
        <begin position="1"/>
        <end position="390"/>
    </location>
</feature>
<dbReference type="InterPro" id="IPR036259">
    <property type="entry name" value="MFS_trans_sf"/>
</dbReference>